<protein>
    <submittedName>
        <fullName evidence="2">Amidohydrolase family protein</fullName>
    </submittedName>
</protein>
<dbReference type="Gene3D" id="3.40.50.10910">
    <property type="entry name" value="Amidohydrolase"/>
    <property type="match status" value="1"/>
</dbReference>
<dbReference type="Gene3D" id="2.30.40.10">
    <property type="entry name" value="Urease, subunit C, domain 1"/>
    <property type="match status" value="2"/>
</dbReference>
<organism evidence="2 3">
    <name type="scientific">Rhodanobacter ginsengisoli</name>
    <dbReference type="NCBI Taxonomy" id="418646"/>
    <lineage>
        <taxon>Bacteria</taxon>
        <taxon>Pseudomonadati</taxon>
        <taxon>Pseudomonadota</taxon>
        <taxon>Gammaproteobacteria</taxon>
        <taxon>Lysobacterales</taxon>
        <taxon>Rhodanobacteraceae</taxon>
        <taxon>Rhodanobacter</taxon>
    </lineage>
</organism>
<evidence type="ECO:0000313" key="3">
    <source>
        <dbReference type="Proteomes" id="UP001596114"/>
    </source>
</evidence>
<reference evidence="3" key="1">
    <citation type="journal article" date="2019" name="Int. J. Syst. Evol. Microbiol.">
        <title>The Global Catalogue of Microorganisms (GCM) 10K type strain sequencing project: providing services to taxonomists for standard genome sequencing and annotation.</title>
        <authorList>
            <consortium name="The Broad Institute Genomics Platform"/>
            <consortium name="The Broad Institute Genome Sequencing Center for Infectious Disease"/>
            <person name="Wu L."/>
            <person name="Ma J."/>
        </authorList>
    </citation>
    <scope>NUCLEOTIDE SEQUENCE [LARGE SCALE GENOMIC DNA]</scope>
    <source>
        <strain evidence="3">CGMCC 1.16619</strain>
    </source>
</reference>
<accession>A0ABW0QP38</accession>
<dbReference type="InterPro" id="IPR032466">
    <property type="entry name" value="Metal_Hydrolase"/>
</dbReference>
<evidence type="ECO:0000313" key="2">
    <source>
        <dbReference type="EMBL" id="MFC5525342.1"/>
    </source>
</evidence>
<comment type="caution">
    <text evidence="2">The sequence shown here is derived from an EMBL/GenBank/DDBJ whole genome shotgun (WGS) entry which is preliminary data.</text>
</comment>
<dbReference type="PANTHER" id="PTHR43135:SF3">
    <property type="entry name" value="ALPHA-D-RIBOSE 1-METHYLPHOSPHONATE 5-TRIPHOSPHATE DIPHOSPHATASE"/>
    <property type="match status" value="1"/>
</dbReference>
<dbReference type="Proteomes" id="UP001596114">
    <property type="component" value="Unassembled WGS sequence"/>
</dbReference>
<dbReference type="Pfam" id="PF01979">
    <property type="entry name" value="Amidohydro_1"/>
    <property type="match status" value="1"/>
</dbReference>
<feature type="domain" description="Amidohydrolase-related" evidence="1">
    <location>
        <begin position="90"/>
        <end position="456"/>
    </location>
</feature>
<dbReference type="SUPFAM" id="SSF51338">
    <property type="entry name" value="Composite domain of metallo-dependent hydrolases"/>
    <property type="match status" value="1"/>
</dbReference>
<sequence length="475" mass="50569">MRAEVGKWAVSLARAGLVACLGWTAAAQAMSLPRRQVIAITRVTVIDVERGRSSGPRTVLVDDGRIVSIMASRHAHVPASARRVDGRGKFLIPGLVDMHVHLFNLSSHRPPNDWSFPLYVANGVTGVREMRGDVASMPWVRRWRKALDAGALAAPRILAAGIAVYGSSPDDAAHRVDAAADAGADFIKVFSELPASHWHAILAAAQARSLPVVGHVPAGVPLLVAAAAGQRSNEHLMQAYEACSSIETPLLEARGGLAGDALTARRDAQEAQALGAFDPGTCRNVARSLAAAGQAQVPTLVLADEDSLAQGRSPGTDPRWRFLRADERSRWERFLAVYTAADAALAKQRWPIARRIVSLMHEAGVPIMAGTDSPMPGVYPGFALHEEMELLVASGLTPREALYSATLGPAQFLGIADTSGSVAVGKRADLVLLDADPTRDIHNARRIDAVLLDGRLLRRADLDALLDAAARAQAR</sequence>
<dbReference type="InterPro" id="IPR006680">
    <property type="entry name" value="Amidohydro-rel"/>
</dbReference>
<dbReference type="PANTHER" id="PTHR43135">
    <property type="entry name" value="ALPHA-D-RIBOSE 1-METHYLPHOSPHONATE 5-TRIPHOSPHATE DIPHOSPHATASE"/>
    <property type="match status" value="1"/>
</dbReference>
<dbReference type="Gene3D" id="3.20.20.140">
    <property type="entry name" value="Metal-dependent hydrolases"/>
    <property type="match status" value="1"/>
</dbReference>
<dbReference type="Gene3D" id="3.30.110.90">
    <property type="entry name" value="Amidohydrolase"/>
    <property type="match status" value="1"/>
</dbReference>
<dbReference type="EMBL" id="JBHSNF010000001">
    <property type="protein sequence ID" value="MFC5525342.1"/>
    <property type="molecule type" value="Genomic_DNA"/>
</dbReference>
<proteinExistence type="predicted"/>
<dbReference type="InterPro" id="IPR051781">
    <property type="entry name" value="Metallo-dep_Hydrolase"/>
</dbReference>
<evidence type="ECO:0000259" key="1">
    <source>
        <dbReference type="Pfam" id="PF01979"/>
    </source>
</evidence>
<keyword evidence="3" id="KW-1185">Reference proteome</keyword>
<name>A0ABW0QP38_9GAMM</name>
<dbReference type="RefSeq" id="WP_377318334.1">
    <property type="nucleotide sequence ID" value="NZ_JBHSNF010000001.1"/>
</dbReference>
<dbReference type="InterPro" id="IPR011059">
    <property type="entry name" value="Metal-dep_hydrolase_composite"/>
</dbReference>
<dbReference type="SUPFAM" id="SSF51556">
    <property type="entry name" value="Metallo-dependent hydrolases"/>
    <property type="match status" value="1"/>
</dbReference>
<gene>
    <name evidence="2" type="ORF">ACFPPA_06260</name>
</gene>